<gene>
    <name evidence="4" type="ORF">AAL_01341</name>
</gene>
<dbReference type="InterPro" id="IPR002885">
    <property type="entry name" value="PPR_rpt"/>
</dbReference>
<reference evidence="4 5" key="1">
    <citation type="journal article" date="2016" name="Genome Biol. Evol.">
        <title>Divergent and convergent evolution of fungal pathogenicity.</title>
        <authorList>
            <person name="Shang Y."/>
            <person name="Xiao G."/>
            <person name="Zheng P."/>
            <person name="Cen K."/>
            <person name="Zhan S."/>
            <person name="Wang C."/>
        </authorList>
    </citation>
    <scope>NUCLEOTIDE SEQUENCE [LARGE SCALE GENOMIC DNA]</scope>
    <source>
        <strain evidence="4 5">RCEF 2490</strain>
    </source>
</reference>
<evidence type="ECO:0000256" key="2">
    <source>
        <dbReference type="SAM" id="MobiDB-lite"/>
    </source>
</evidence>
<dbReference type="Proteomes" id="UP000078544">
    <property type="component" value="Unassembled WGS sequence"/>
</dbReference>
<dbReference type="SUPFAM" id="SSF48452">
    <property type="entry name" value="TPR-like"/>
    <property type="match status" value="1"/>
</dbReference>
<comment type="caution">
    <text evidence="4">The sequence shown here is derived from an EMBL/GenBank/DDBJ whole genome shotgun (WGS) entry which is preliminary data.</text>
</comment>
<protein>
    <submittedName>
        <fullName evidence="4">Tetratricopeptide-like helical</fullName>
    </submittedName>
</protein>
<sequence>MANHTEYEASLSVGFTDAVDTRSNRTGLEANGRGFNEIQGDSMSRRNAQMSDAANESLLRGQDAQAQALTNLLSRPNKTHYDDAWDLYCRLDHSSQESFRASVAAYLSRSRGAVEMSRAMSLLRHIPIGAWDDALQDAGIFLYMTAGNYAAAMDCFSNGLASRGSGAGAGHLLGDALIKEQWPTLLKVWLAFYRNLTTREKSLAQQTAHLATVRIPPDLLGAHDTSAKQPNVPNLAEKFEAFEQYLAAEGAGPVQAMTLYDDTRDGFQSLRRWIAEQALQQPCSPKQAMALLEVWGDPKMYQRYLHRMLNRASKGSETRTSLASLSDVYLRYRKLKGVRTSIPLLRKMFNFCYPLDTAGLAEVFRDWHESWGDLDRWGYEKFLKYYASSGDVQAARDLWARFTKSFPDALKSPEGFRSILNVYAEIGDVSGAEQEMRTMEQKYGIQPDLGSWNLLLKCYTKTNDQARAIKCFQSIEKVLEPDSMSYASIMAMAANQGDLNTVLHYFNRSQKLNIAASWEMALSLVKVYCHNGRLMDAEKICVELAERKTTSAAVWNQLIYHYGVRGRLGKCYSLLHTMKSYGLEWSHQTHEHLLQAMTRTHQVQSAYQLLQTACQNGLFPVKAEHYAIVMQGAVRTRQLDLAETIMSEMMSAGLTVPFKAHVAIVEASMRRSLSATRTRVMAQNLVEHVRAMLPSAELATSVPSTRSPPTWTSPHGLAVIKKQTPYIGRAIMLLVRLRDFASVAELVDAYTSVFSEYKENGHLPPDIAAALMQGHLQDGQLNEVHELWRKTFLGVVARAMDSAGKAYPARQYELARPLSVMVQALGQAKDGWGLLRTTEQLTSSGFRLTRRNWNLIIRSLADTGHWERAMAWCEQMLMPRWHGWKPPRRSARDRHEMQNQRVLAASRSTVFSLQREWLKLRKLAAWSGEISSKLRNIERQYPMLHHAFITMDYEHVPATWVIPGKGSMNRAIKNMLKPLSYDELRAMKCALQRQLRREKQRQWSRRVARSSFHVVVRRGQNQRLVTRPVREGDLRNLGAMLRKELAA</sequence>
<keyword evidence="5" id="KW-1185">Reference proteome</keyword>
<dbReference type="PANTHER" id="PTHR47941">
    <property type="entry name" value="PENTATRICOPEPTIDE REPEAT-CONTAINING PROTEIN 3, MITOCHONDRIAL"/>
    <property type="match status" value="1"/>
</dbReference>
<evidence type="ECO:0000256" key="1">
    <source>
        <dbReference type="ARBA" id="ARBA00022737"/>
    </source>
</evidence>
<dbReference type="NCBIfam" id="TIGR00756">
    <property type="entry name" value="PPR"/>
    <property type="match status" value="1"/>
</dbReference>
<dbReference type="AlphaFoldDB" id="A0A166U3K5"/>
<organism evidence="4 5">
    <name type="scientific">Moelleriella libera RCEF 2490</name>
    <dbReference type="NCBI Taxonomy" id="1081109"/>
    <lineage>
        <taxon>Eukaryota</taxon>
        <taxon>Fungi</taxon>
        <taxon>Dikarya</taxon>
        <taxon>Ascomycota</taxon>
        <taxon>Pezizomycotina</taxon>
        <taxon>Sordariomycetes</taxon>
        <taxon>Hypocreomycetidae</taxon>
        <taxon>Hypocreales</taxon>
        <taxon>Clavicipitaceae</taxon>
        <taxon>Moelleriella</taxon>
    </lineage>
</organism>
<evidence type="ECO:0000313" key="4">
    <source>
        <dbReference type="EMBL" id="OAA32009.1"/>
    </source>
</evidence>
<dbReference type="InterPro" id="IPR011990">
    <property type="entry name" value="TPR-like_helical_dom_sf"/>
</dbReference>
<feature type="domain" description="Pentatricopeptide repeat-containing protein-mitochondrial" evidence="3">
    <location>
        <begin position="575"/>
        <end position="671"/>
    </location>
</feature>
<accession>A0A166U3K5</accession>
<dbReference type="OrthoDB" id="185373at2759"/>
<dbReference type="InterPro" id="IPR057027">
    <property type="entry name" value="TPR_mt"/>
</dbReference>
<keyword evidence="1" id="KW-0677">Repeat</keyword>
<dbReference type="Gene3D" id="1.25.40.10">
    <property type="entry name" value="Tetratricopeptide repeat domain"/>
    <property type="match status" value="2"/>
</dbReference>
<proteinExistence type="predicted"/>
<evidence type="ECO:0000259" key="3">
    <source>
        <dbReference type="Pfam" id="PF23276"/>
    </source>
</evidence>
<dbReference type="Pfam" id="PF13812">
    <property type="entry name" value="PPR_3"/>
    <property type="match status" value="1"/>
</dbReference>
<evidence type="ECO:0000313" key="5">
    <source>
        <dbReference type="Proteomes" id="UP000078544"/>
    </source>
</evidence>
<name>A0A166U3K5_9HYPO</name>
<dbReference type="EMBL" id="AZGY01000002">
    <property type="protein sequence ID" value="OAA32009.1"/>
    <property type="molecule type" value="Genomic_DNA"/>
</dbReference>
<dbReference type="Pfam" id="PF01535">
    <property type="entry name" value="PPR"/>
    <property type="match status" value="2"/>
</dbReference>
<feature type="region of interest" description="Disordered" evidence="2">
    <location>
        <begin position="25"/>
        <end position="44"/>
    </location>
</feature>
<dbReference type="STRING" id="1081109.A0A166U3K5"/>
<dbReference type="Pfam" id="PF23276">
    <property type="entry name" value="TPR_24"/>
    <property type="match status" value="1"/>
</dbReference>